<proteinExistence type="predicted"/>
<dbReference type="AlphaFoldDB" id="A0A4R1K9G4"/>
<dbReference type="SUPFAM" id="SSF54909">
    <property type="entry name" value="Dimeric alpha+beta barrel"/>
    <property type="match status" value="1"/>
</dbReference>
<protein>
    <submittedName>
        <fullName evidence="2">Uncharacterized protein (DUF1330 family)</fullName>
    </submittedName>
</protein>
<comment type="caution">
    <text evidence="2">The sequence shown here is derived from an EMBL/GenBank/DDBJ whole genome shotgun (WGS) entry which is preliminary data.</text>
</comment>
<keyword evidence="3" id="KW-1185">Reference proteome</keyword>
<dbReference type="InterPro" id="IPR011008">
    <property type="entry name" value="Dimeric_a/b-barrel"/>
</dbReference>
<dbReference type="Proteomes" id="UP000294614">
    <property type="component" value="Unassembled WGS sequence"/>
</dbReference>
<organism evidence="2 3">
    <name type="scientific">Seleniivibrio woodruffii</name>
    <dbReference type="NCBI Taxonomy" id="1078050"/>
    <lineage>
        <taxon>Bacteria</taxon>
        <taxon>Pseudomonadati</taxon>
        <taxon>Deferribacterota</taxon>
        <taxon>Deferribacteres</taxon>
        <taxon>Deferribacterales</taxon>
        <taxon>Geovibrionaceae</taxon>
        <taxon>Seleniivibrio</taxon>
    </lineage>
</organism>
<dbReference type="PANTHER" id="PTHR41521:SF4">
    <property type="entry name" value="BLR0684 PROTEIN"/>
    <property type="match status" value="1"/>
</dbReference>
<dbReference type="Gene3D" id="3.30.70.100">
    <property type="match status" value="1"/>
</dbReference>
<evidence type="ECO:0000313" key="2">
    <source>
        <dbReference type="EMBL" id="TCK60994.1"/>
    </source>
</evidence>
<dbReference type="InterPro" id="IPR010753">
    <property type="entry name" value="DUF1330"/>
</dbReference>
<gene>
    <name evidence="2" type="ORF">C8D98_1876</name>
</gene>
<dbReference type="EMBL" id="SMGG01000004">
    <property type="protein sequence ID" value="TCK60994.1"/>
    <property type="molecule type" value="Genomic_DNA"/>
</dbReference>
<dbReference type="Pfam" id="PF07045">
    <property type="entry name" value="DUF1330"/>
    <property type="match status" value="1"/>
</dbReference>
<dbReference type="RefSeq" id="WP_132873850.1">
    <property type="nucleotide sequence ID" value="NZ_JAJUHT010000001.1"/>
</dbReference>
<sequence length="96" mass="10971">MSLYLIIQTEQITDEAMYQKYTSRARPIIESYGGEYLASTTDIIAVSKNWRPERAVIIRFPDRKAYEDCFASNEYHGIIHLRSKAIIGKAIAVEGL</sequence>
<feature type="domain" description="DUF1330" evidence="1">
    <location>
        <begin position="4"/>
        <end position="96"/>
    </location>
</feature>
<evidence type="ECO:0000313" key="3">
    <source>
        <dbReference type="Proteomes" id="UP000294614"/>
    </source>
</evidence>
<dbReference type="OrthoDB" id="516779at2"/>
<dbReference type="PANTHER" id="PTHR41521">
    <property type="match status" value="1"/>
</dbReference>
<reference evidence="2 3" key="1">
    <citation type="submission" date="2019-03" db="EMBL/GenBank/DDBJ databases">
        <title>Genomic Encyclopedia of Type Strains, Phase IV (KMG-IV): sequencing the most valuable type-strain genomes for metagenomic binning, comparative biology and taxonomic classification.</title>
        <authorList>
            <person name="Goeker M."/>
        </authorList>
    </citation>
    <scope>NUCLEOTIDE SEQUENCE [LARGE SCALE GENOMIC DNA]</scope>
    <source>
        <strain evidence="2 3">DSM 24984</strain>
    </source>
</reference>
<accession>A0A4R1K9G4</accession>
<evidence type="ECO:0000259" key="1">
    <source>
        <dbReference type="Pfam" id="PF07045"/>
    </source>
</evidence>
<name>A0A4R1K9G4_9BACT</name>